<dbReference type="EMBL" id="CAEZZJ010000064">
    <property type="protein sequence ID" value="CAB4758353.1"/>
    <property type="molecule type" value="Genomic_DNA"/>
</dbReference>
<organism evidence="1">
    <name type="scientific">freshwater metagenome</name>
    <dbReference type="NCBI Taxonomy" id="449393"/>
    <lineage>
        <taxon>unclassified sequences</taxon>
        <taxon>metagenomes</taxon>
        <taxon>ecological metagenomes</taxon>
    </lineage>
</organism>
<name>A0A6J6UI36_9ZZZZ</name>
<protein>
    <submittedName>
        <fullName evidence="1">Unannotated protein</fullName>
    </submittedName>
</protein>
<evidence type="ECO:0000313" key="1">
    <source>
        <dbReference type="EMBL" id="CAB4758353.1"/>
    </source>
</evidence>
<gene>
    <name evidence="1" type="ORF">UFOPK2852_00638</name>
</gene>
<sequence>MAAASATTFASATVSATGFSSSTCFPAASSATAISLWVGVGVQTETYLTSASLMITSKSEMYLAFEATGTEPSFGRGVQIYLIESACPALAQAAA</sequence>
<dbReference type="AlphaFoldDB" id="A0A6J6UI36"/>
<accession>A0A6J6UI36</accession>
<reference evidence="1" key="1">
    <citation type="submission" date="2020-05" db="EMBL/GenBank/DDBJ databases">
        <authorList>
            <person name="Chiriac C."/>
            <person name="Salcher M."/>
            <person name="Ghai R."/>
            <person name="Kavagutti S V."/>
        </authorList>
    </citation>
    <scope>NUCLEOTIDE SEQUENCE</scope>
</reference>
<proteinExistence type="predicted"/>